<sequence>MPITLSVVRDAREYIPAAHWDRLAILISRDHDVDRALAERILAQTVAFLITCARNPGLPLGPAPMVDKGWHTFLTDTVPYRAFCQAHNGDYINHIPHLPGEDQEGPLVLRTTIQAIRDAGFTLDEQLWNAEGVDCNQCYAGCSNSPGKGK</sequence>
<keyword evidence="2" id="KW-1185">Reference proteome</keyword>
<organism evidence="1 2">
    <name type="scientific">Crossiella equi</name>
    <dbReference type="NCBI Taxonomy" id="130796"/>
    <lineage>
        <taxon>Bacteria</taxon>
        <taxon>Bacillati</taxon>
        <taxon>Actinomycetota</taxon>
        <taxon>Actinomycetes</taxon>
        <taxon>Pseudonocardiales</taxon>
        <taxon>Pseudonocardiaceae</taxon>
        <taxon>Crossiella</taxon>
    </lineage>
</organism>
<gene>
    <name evidence="1" type="ORF">JOF53_000050</name>
</gene>
<accession>A0ABS5A3S4</accession>
<reference evidence="1 2" key="1">
    <citation type="submission" date="2021-03" db="EMBL/GenBank/DDBJ databases">
        <title>Sequencing the genomes of 1000 actinobacteria strains.</title>
        <authorList>
            <person name="Klenk H.-P."/>
        </authorList>
    </citation>
    <scope>NUCLEOTIDE SEQUENCE [LARGE SCALE GENOMIC DNA]</scope>
    <source>
        <strain evidence="1 2">DSM 44580</strain>
    </source>
</reference>
<comment type="caution">
    <text evidence="1">The sequence shown here is derived from an EMBL/GenBank/DDBJ whole genome shotgun (WGS) entry which is preliminary data.</text>
</comment>
<evidence type="ECO:0000313" key="1">
    <source>
        <dbReference type="EMBL" id="MBP2471178.1"/>
    </source>
</evidence>
<dbReference type="Proteomes" id="UP001519363">
    <property type="component" value="Unassembled WGS sequence"/>
</dbReference>
<name>A0ABS5A3S4_9PSEU</name>
<protein>
    <submittedName>
        <fullName evidence="1">Uncharacterized protein</fullName>
    </submittedName>
</protein>
<proteinExistence type="predicted"/>
<dbReference type="EMBL" id="JAGIOO010000001">
    <property type="protein sequence ID" value="MBP2471178.1"/>
    <property type="molecule type" value="Genomic_DNA"/>
</dbReference>
<dbReference type="RefSeq" id="WP_086782507.1">
    <property type="nucleotide sequence ID" value="NZ_JAGIOO010000001.1"/>
</dbReference>
<evidence type="ECO:0000313" key="2">
    <source>
        <dbReference type="Proteomes" id="UP001519363"/>
    </source>
</evidence>